<feature type="domain" description="NAD-dependent epimerase/dehydratase" evidence="2">
    <location>
        <begin position="5"/>
        <end position="250"/>
    </location>
</feature>
<dbReference type="PANTHER" id="PTHR43000">
    <property type="entry name" value="DTDP-D-GLUCOSE 4,6-DEHYDRATASE-RELATED"/>
    <property type="match status" value="1"/>
</dbReference>
<name>A0A5R8QCG7_9FIRM</name>
<evidence type="ECO:0000256" key="1">
    <source>
        <dbReference type="ARBA" id="ARBA00007637"/>
    </source>
</evidence>
<dbReference type="AlphaFoldDB" id="A0A5R8QCG7"/>
<evidence type="ECO:0000313" key="4">
    <source>
        <dbReference type="Proteomes" id="UP000306912"/>
    </source>
</evidence>
<dbReference type="InterPro" id="IPR036291">
    <property type="entry name" value="NAD(P)-bd_dom_sf"/>
</dbReference>
<dbReference type="RefSeq" id="WP_138190750.1">
    <property type="nucleotide sequence ID" value="NZ_VBWP01000004.1"/>
</dbReference>
<organism evidence="3 4">
    <name type="scientific">Culicoidibacter larvae</name>
    <dbReference type="NCBI Taxonomy" id="2579976"/>
    <lineage>
        <taxon>Bacteria</taxon>
        <taxon>Bacillati</taxon>
        <taxon>Bacillota</taxon>
        <taxon>Culicoidibacteria</taxon>
        <taxon>Culicoidibacterales</taxon>
        <taxon>Culicoidibacteraceae</taxon>
        <taxon>Culicoidibacter</taxon>
    </lineage>
</organism>
<comment type="caution">
    <text evidence="3">The sequence shown here is derived from an EMBL/GenBank/DDBJ whole genome shotgun (WGS) entry which is preliminary data.</text>
</comment>
<dbReference type="InParanoid" id="A0A5R8QCG7"/>
<protein>
    <submittedName>
        <fullName evidence="3">NAD-dependent epimerase/dehydratase family protein</fullName>
    </submittedName>
</protein>
<sequence>MDKTVLLTGGAGFIGSHIAENYIAMGLKVVILDDLSSGTLNNLQTIINHENLDFYQGSILDRNLLQTIFNKHKISIINNHAAQKSVPASVADPIKDNELNVVGLLYLLEMVKEHPVERFIQASTGGALAKEIIGDERSKETDTPMITSPYALTKFAVEHYLSIYGELYGFDYALLRYANVYGPRQIADGECGVVPIFADNILAGRTSKLMTYADMPRGCTRDYIYVGDAAELNQLLIEQPQLQSGIYNVGSGIELAMMDIYEALEKAFDKEVAIEIAPPRAGDLRRSILDSSHLLATFNWQPHTSLEDGLMQLKQYYDEN</sequence>
<dbReference type="Pfam" id="PF01370">
    <property type="entry name" value="Epimerase"/>
    <property type="match status" value="1"/>
</dbReference>
<accession>A0A5R8QCG7</accession>
<keyword evidence="4" id="KW-1185">Reference proteome</keyword>
<dbReference type="Proteomes" id="UP000306912">
    <property type="component" value="Unassembled WGS sequence"/>
</dbReference>
<dbReference type="EMBL" id="VBWP01000004">
    <property type="protein sequence ID" value="TLG74198.1"/>
    <property type="molecule type" value="Genomic_DNA"/>
</dbReference>
<reference evidence="3 4" key="1">
    <citation type="submission" date="2019-05" db="EMBL/GenBank/DDBJ databases">
        <title>Culicoidintestinum kansasii gen. nov., sp. nov. from the gastrointestinal tract of the biting midge, Culicoides sonorensis.</title>
        <authorList>
            <person name="Neupane S."/>
            <person name="Ghosh A."/>
            <person name="Gunther S."/>
            <person name="Martin K."/>
            <person name="Zurek L."/>
        </authorList>
    </citation>
    <scope>NUCLEOTIDE SEQUENCE [LARGE SCALE GENOMIC DNA]</scope>
    <source>
        <strain evidence="3 4">CS-1</strain>
    </source>
</reference>
<dbReference type="OrthoDB" id="181047at2"/>
<dbReference type="Gene3D" id="3.90.25.10">
    <property type="entry name" value="UDP-galactose 4-epimerase, domain 1"/>
    <property type="match status" value="1"/>
</dbReference>
<proteinExistence type="inferred from homology"/>
<gene>
    <name evidence="3" type="ORF">FEZ08_05695</name>
</gene>
<evidence type="ECO:0000313" key="3">
    <source>
        <dbReference type="EMBL" id="TLG74198.1"/>
    </source>
</evidence>
<evidence type="ECO:0000259" key="2">
    <source>
        <dbReference type="Pfam" id="PF01370"/>
    </source>
</evidence>
<comment type="similarity">
    <text evidence="1">Belongs to the NAD(P)-dependent epimerase/dehydratase family.</text>
</comment>
<dbReference type="SUPFAM" id="SSF51735">
    <property type="entry name" value="NAD(P)-binding Rossmann-fold domains"/>
    <property type="match status" value="1"/>
</dbReference>
<dbReference type="Gene3D" id="3.40.50.720">
    <property type="entry name" value="NAD(P)-binding Rossmann-like Domain"/>
    <property type="match status" value="1"/>
</dbReference>
<dbReference type="InterPro" id="IPR001509">
    <property type="entry name" value="Epimerase_deHydtase"/>
</dbReference>